<dbReference type="PANTHER" id="PTHR23505:SF79">
    <property type="entry name" value="PROTEIN SPINSTER"/>
    <property type="match status" value="1"/>
</dbReference>
<keyword evidence="2" id="KW-0813">Transport</keyword>
<comment type="subcellular location">
    <subcellularLocation>
        <location evidence="1">Membrane</location>
        <topology evidence="1">Multi-pass membrane protein</topology>
    </subcellularLocation>
</comment>
<dbReference type="PANTHER" id="PTHR23505">
    <property type="entry name" value="SPINSTER"/>
    <property type="match status" value="1"/>
</dbReference>
<keyword evidence="3 6" id="KW-0812">Transmembrane</keyword>
<evidence type="ECO:0000259" key="7">
    <source>
        <dbReference type="PROSITE" id="PS50850"/>
    </source>
</evidence>
<evidence type="ECO:0000256" key="1">
    <source>
        <dbReference type="ARBA" id="ARBA00004141"/>
    </source>
</evidence>
<dbReference type="SUPFAM" id="SSF103473">
    <property type="entry name" value="MFS general substrate transporter"/>
    <property type="match status" value="1"/>
</dbReference>
<feature type="transmembrane region" description="Helical" evidence="6">
    <location>
        <begin position="394"/>
        <end position="414"/>
    </location>
</feature>
<feature type="transmembrane region" description="Helical" evidence="6">
    <location>
        <begin position="12"/>
        <end position="32"/>
    </location>
</feature>
<evidence type="ECO:0000256" key="2">
    <source>
        <dbReference type="ARBA" id="ARBA00022448"/>
    </source>
</evidence>
<dbReference type="OrthoDB" id="7442224at2"/>
<dbReference type="PROSITE" id="PS50850">
    <property type="entry name" value="MFS"/>
    <property type="match status" value="1"/>
</dbReference>
<organism evidence="8 9">
    <name type="scientific">Parasphingorhabdus marina DSM 22363</name>
    <dbReference type="NCBI Taxonomy" id="1123272"/>
    <lineage>
        <taxon>Bacteria</taxon>
        <taxon>Pseudomonadati</taxon>
        <taxon>Pseudomonadota</taxon>
        <taxon>Alphaproteobacteria</taxon>
        <taxon>Sphingomonadales</taxon>
        <taxon>Sphingomonadaceae</taxon>
        <taxon>Parasphingorhabdus</taxon>
    </lineage>
</organism>
<dbReference type="InterPro" id="IPR020846">
    <property type="entry name" value="MFS_dom"/>
</dbReference>
<evidence type="ECO:0000256" key="5">
    <source>
        <dbReference type="ARBA" id="ARBA00023136"/>
    </source>
</evidence>
<dbReference type="InterPro" id="IPR036259">
    <property type="entry name" value="MFS_trans_sf"/>
</dbReference>
<dbReference type="AlphaFoldDB" id="A0A1N6CMW8"/>
<feature type="domain" description="Major facilitator superfamily (MFS) profile" evidence="7">
    <location>
        <begin position="14"/>
        <end position="426"/>
    </location>
</feature>
<dbReference type="GO" id="GO:0022857">
    <property type="term" value="F:transmembrane transporter activity"/>
    <property type="evidence" value="ECO:0007669"/>
    <property type="project" value="InterPro"/>
</dbReference>
<evidence type="ECO:0000256" key="4">
    <source>
        <dbReference type="ARBA" id="ARBA00022989"/>
    </source>
</evidence>
<sequence>MATLASDNRKANYALGVLFVVTMLNFLDRQIISILAEPIKRDLGLSDTQLGLMTGLSFALFYTTLAIPVAALADRWNRSRIIAIAVAIWSAMTVLCGLSANFIQLFLARIGVGIGEAGSSPATHSLIADLFPPERRASALGVIGMSIPVGAFIAYAAGGWIAENLSWRIAFLIAGFPGLLVALAMWLTVPDPRGKPRLLESFKPIPGKASLRDALRELSGKPAYWHLVGAGVMVQFVSYGLASFYGGLFVRVYGMGYGELGWKLGVMVGLSGGFGAWIGGKAGDFFGKRNPTLPLIVSGLVLLSAAPGMIWAIYAGNANLAIILLAIPTFAATFYYGPTFAAVQLLASDQTRALAVAIYLLIAGLIGLGLGPVFVGALSDWFAAGGTGEDGAALQKALACLALFNLWAGAHYWFARKGVATAAQGS</sequence>
<keyword evidence="9" id="KW-1185">Reference proteome</keyword>
<proteinExistence type="predicted"/>
<feature type="transmembrane region" description="Helical" evidence="6">
    <location>
        <begin position="320"/>
        <end position="341"/>
    </location>
</feature>
<reference evidence="9" key="1">
    <citation type="submission" date="2016-11" db="EMBL/GenBank/DDBJ databases">
        <authorList>
            <person name="Varghese N."/>
            <person name="Submissions S."/>
        </authorList>
    </citation>
    <scope>NUCLEOTIDE SEQUENCE [LARGE SCALE GENOMIC DNA]</scope>
    <source>
        <strain evidence="9">DSM 22363</strain>
    </source>
</reference>
<accession>A0A1N6CMW8</accession>
<dbReference type="InterPro" id="IPR044770">
    <property type="entry name" value="MFS_spinster-like"/>
</dbReference>
<dbReference type="Gene3D" id="1.20.1250.20">
    <property type="entry name" value="MFS general substrate transporter like domains"/>
    <property type="match status" value="1"/>
</dbReference>
<protein>
    <submittedName>
        <fullName evidence="8">Predicted arabinose efflux permease, MFS family</fullName>
    </submittedName>
</protein>
<feature type="transmembrane region" description="Helical" evidence="6">
    <location>
        <begin position="80"/>
        <end position="100"/>
    </location>
</feature>
<dbReference type="Proteomes" id="UP000185192">
    <property type="component" value="Unassembled WGS sequence"/>
</dbReference>
<name>A0A1N6CMW8_9SPHN</name>
<evidence type="ECO:0000256" key="6">
    <source>
        <dbReference type="SAM" id="Phobius"/>
    </source>
</evidence>
<evidence type="ECO:0000313" key="9">
    <source>
        <dbReference type="Proteomes" id="UP000185192"/>
    </source>
</evidence>
<dbReference type="RefSeq" id="WP_074203415.1">
    <property type="nucleotide sequence ID" value="NZ_FSQW01000001.1"/>
</dbReference>
<dbReference type="GO" id="GO:0016020">
    <property type="term" value="C:membrane"/>
    <property type="evidence" value="ECO:0007669"/>
    <property type="project" value="UniProtKB-SubCell"/>
</dbReference>
<feature type="transmembrane region" description="Helical" evidence="6">
    <location>
        <begin position="353"/>
        <end position="374"/>
    </location>
</feature>
<feature type="transmembrane region" description="Helical" evidence="6">
    <location>
        <begin position="167"/>
        <end position="189"/>
    </location>
</feature>
<feature type="transmembrane region" description="Helical" evidence="6">
    <location>
        <begin position="139"/>
        <end position="161"/>
    </location>
</feature>
<feature type="transmembrane region" description="Helical" evidence="6">
    <location>
        <begin position="292"/>
        <end position="314"/>
    </location>
</feature>
<keyword evidence="5 6" id="KW-0472">Membrane</keyword>
<evidence type="ECO:0000313" key="8">
    <source>
        <dbReference type="EMBL" id="SIN59789.1"/>
    </source>
</evidence>
<gene>
    <name evidence="8" type="ORF">SAMN02745824_0326</name>
</gene>
<dbReference type="Pfam" id="PF07690">
    <property type="entry name" value="MFS_1"/>
    <property type="match status" value="1"/>
</dbReference>
<dbReference type="InterPro" id="IPR011701">
    <property type="entry name" value="MFS"/>
</dbReference>
<keyword evidence="4 6" id="KW-1133">Transmembrane helix</keyword>
<dbReference type="CDD" id="cd17328">
    <property type="entry name" value="MFS_spinster_like"/>
    <property type="match status" value="1"/>
</dbReference>
<dbReference type="STRING" id="1123272.SAMN02745824_0326"/>
<feature type="transmembrane region" description="Helical" evidence="6">
    <location>
        <begin position="224"/>
        <end position="248"/>
    </location>
</feature>
<feature type="transmembrane region" description="Helical" evidence="6">
    <location>
        <begin position="260"/>
        <end position="280"/>
    </location>
</feature>
<evidence type="ECO:0000256" key="3">
    <source>
        <dbReference type="ARBA" id="ARBA00022692"/>
    </source>
</evidence>
<feature type="transmembrane region" description="Helical" evidence="6">
    <location>
        <begin position="52"/>
        <end position="73"/>
    </location>
</feature>
<dbReference type="EMBL" id="FSQW01000001">
    <property type="protein sequence ID" value="SIN59789.1"/>
    <property type="molecule type" value="Genomic_DNA"/>
</dbReference>